<dbReference type="WBParaSite" id="Csp11.Scaffold472.g1661.t1">
    <property type="protein sequence ID" value="Csp11.Scaffold472.g1661.t1"/>
    <property type="gene ID" value="Csp11.Scaffold472.g1661"/>
</dbReference>
<dbReference type="eggNOG" id="ENOG502TJRF">
    <property type="taxonomic scope" value="Eukaryota"/>
</dbReference>
<evidence type="ECO:0000313" key="4">
    <source>
        <dbReference type="WBParaSite" id="Csp11.Scaffold472.g1661.t1"/>
    </source>
</evidence>
<keyword evidence="3" id="KW-1185">Reference proteome</keyword>
<dbReference type="InterPro" id="IPR002900">
    <property type="entry name" value="DUF38/FTH_CAE_spp"/>
</dbReference>
<sequence>MHQSSSNDGYWSNVFSNPLLMESIVKRLSFLDIHRLRKVCRGARECMEIIKPDPQIYSVFIKRMNLDQFDVEFNLKYGFLRVSYISDDSECFVSSGEKTTKVSSNFLETLISDMASILKHQKAALKGIKFEMSLKVLSNQICFSNEEPPDLIRNEFFDAFKQTFFSEKTWIPVERVTIETSDQQDVLDVLSSLNPAHLRDVELWSAYQRYEKTHIDLEEVSNLKQWKKAKRLLAKRNLIIDTPVQKLNLSHFRDIKICVDSISPEEILNLKQICLESRAFKRFIFELKNPVSESSLHNSLGAPIIREDDSSQKKEWVFRTSSSSEMIFSIDYLPEKISFYNLPWSMFGQFYVNVDIPVID</sequence>
<feature type="domain" description="DUF38" evidence="2">
    <location>
        <begin position="155"/>
        <end position="289"/>
    </location>
</feature>
<proteinExistence type="predicted"/>
<dbReference type="Pfam" id="PF01827">
    <property type="entry name" value="FTH"/>
    <property type="match status" value="1"/>
</dbReference>
<dbReference type="PANTHER" id="PTHR23014">
    <property type="entry name" value="F-BOX A PROTEIN"/>
    <property type="match status" value="1"/>
</dbReference>
<organism evidence="3 4">
    <name type="scientific">Caenorhabditis tropicalis</name>
    <dbReference type="NCBI Taxonomy" id="1561998"/>
    <lineage>
        <taxon>Eukaryota</taxon>
        <taxon>Metazoa</taxon>
        <taxon>Ecdysozoa</taxon>
        <taxon>Nematoda</taxon>
        <taxon>Chromadorea</taxon>
        <taxon>Rhabditida</taxon>
        <taxon>Rhabditina</taxon>
        <taxon>Rhabditomorpha</taxon>
        <taxon>Rhabditoidea</taxon>
        <taxon>Rhabditidae</taxon>
        <taxon>Peloderinae</taxon>
        <taxon>Caenorhabditis</taxon>
    </lineage>
</organism>
<name>A0A1I7T210_9PELO</name>
<dbReference type="AlphaFoldDB" id="A0A1I7T210"/>
<accession>A0A1I7T210</accession>
<reference evidence="4" key="1">
    <citation type="submission" date="2016-11" db="UniProtKB">
        <authorList>
            <consortium name="WormBaseParasite"/>
        </authorList>
    </citation>
    <scope>IDENTIFICATION</scope>
</reference>
<evidence type="ECO:0000259" key="2">
    <source>
        <dbReference type="Pfam" id="PF01827"/>
    </source>
</evidence>
<evidence type="ECO:0000313" key="3">
    <source>
        <dbReference type="Proteomes" id="UP000095282"/>
    </source>
</evidence>
<dbReference type="InterPro" id="IPR001810">
    <property type="entry name" value="F-box_dom"/>
</dbReference>
<feature type="domain" description="F-box" evidence="1">
    <location>
        <begin position="20"/>
        <end position="46"/>
    </location>
</feature>
<dbReference type="PANTHER" id="PTHR23014:SF1">
    <property type="entry name" value="DUF38 DOMAIN-CONTAINING PROTEIN-RELATED"/>
    <property type="match status" value="1"/>
</dbReference>
<evidence type="ECO:0000259" key="1">
    <source>
        <dbReference type="Pfam" id="PF00646"/>
    </source>
</evidence>
<protein>
    <submittedName>
        <fullName evidence="4">F-box domain-containing protein</fullName>
    </submittedName>
</protein>
<dbReference type="Proteomes" id="UP000095282">
    <property type="component" value="Unplaced"/>
</dbReference>
<dbReference type="Pfam" id="PF00646">
    <property type="entry name" value="F-box"/>
    <property type="match status" value="1"/>
</dbReference>